<dbReference type="KEGG" id="bcoh:BC6307_21665"/>
<keyword evidence="1" id="KW-0812">Transmembrane</keyword>
<evidence type="ECO:0000256" key="1">
    <source>
        <dbReference type="SAM" id="Phobius"/>
    </source>
</evidence>
<name>A0A223KWL2_9BACI</name>
<feature type="transmembrane region" description="Helical" evidence="1">
    <location>
        <begin position="103"/>
        <end position="119"/>
    </location>
</feature>
<organism evidence="2 3">
    <name type="scientific">Sutcliffiella cohnii</name>
    <dbReference type="NCBI Taxonomy" id="33932"/>
    <lineage>
        <taxon>Bacteria</taxon>
        <taxon>Bacillati</taxon>
        <taxon>Bacillota</taxon>
        <taxon>Bacilli</taxon>
        <taxon>Bacillales</taxon>
        <taxon>Bacillaceae</taxon>
        <taxon>Sutcliffiella</taxon>
    </lineage>
</organism>
<dbReference type="AlphaFoldDB" id="A0A223KWL2"/>
<feature type="transmembrane region" description="Helical" evidence="1">
    <location>
        <begin position="31"/>
        <end position="52"/>
    </location>
</feature>
<keyword evidence="1" id="KW-0472">Membrane</keyword>
<evidence type="ECO:0000313" key="3">
    <source>
        <dbReference type="Proteomes" id="UP000215224"/>
    </source>
</evidence>
<feature type="transmembrane region" description="Helical" evidence="1">
    <location>
        <begin position="7"/>
        <end position="25"/>
    </location>
</feature>
<feature type="transmembrane region" description="Helical" evidence="1">
    <location>
        <begin position="73"/>
        <end position="91"/>
    </location>
</feature>
<keyword evidence="3" id="KW-1185">Reference proteome</keyword>
<accession>A0A223KWL2</accession>
<evidence type="ECO:0000313" key="2">
    <source>
        <dbReference type="EMBL" id="AST93688.1"/>
    </source>
</evidence>
<gene>
    <name evidence="2" type="ORF">BC6307_21665</name>
</gene>
<protein>
    <submittedName>
        <fullName evidence="2">Uncharacterized protein</fullName>
    </submittedName>
</protein>
<dbReference type="EMBL" id="CP018866">
    <property type="protein sequence ID" value="AST93688.1"/>
    <property type="molecule type" value="Genomic_DNA"/>
</dbReference>
<dbReference type="Proteomes" id="UP000215224">
    <property type="component" value="Chromosome"/>
</dbReference>
<dbReference type="RefSeq" id="WP_066421107.1">
    <property type="nucleotide sequence ID" value="NZ_CP018866.1"/>
</dbReference>
<reference evidence="2 3" key="1">
    <citation type="submission" date="2016-12" db="EMBL/GenBank/DDBJ databases">
        <title>The whole genome sequencing and assembly of Bacillus cohnii DSM 6307T strain.</title>
        <authorList>
            <person name="Lee Y.-J."/>
            <person name="Yi H."/>
            <person name="Bahn Y.-S."/>
            <person name="Kim J.F."/>
            <person name="Lee D.-W."/>
        </authorList>
    </citation>
    <scope>NUCLEOTIDE SEQUENCE [LARGE SCALE GENOMIC DNA]</scope>
    <source>
        <strain evidence="2 3">DSM 6307</strain>
    </source>
</reference>
<sequence length="126" mass="13998">MNKLHASIIGIGMISFIITLILVYTDSQHPLAFPFVIGFLIYIFIVIIYFIISTAVKLKSISGKEKAKIVGKWALYFVLLTAVLYVLGLFIEMPNKGGGYGNIAIPFGLTLGMMFYELWSKGKPKS</sequence>
<keyword evidence="1" id="KW-1133">Transmembrane helix</keyword>
<proteinExistence type="predicted"/>
<dbReference type="STRING" id="1314751.GCA_001591425_04658"/>